<sequence>RKKLIRMLKDIHDRIIRIFFSKYSFLNIDTFKKLEIYGVQISGFKMTILCLDKPGFGLYRIRTIDEVTIPVNVVETNSIDRTFEGLM</sequence>
<dbReference type="OrthoDB" id="2440196at2759"/>
<evidence type="ECO:0000313" key="1">
    <source>
        <dbReference type="EMBL" id="CAI2195462.1"/>
    </source>
</evidence>
<dbReference type="EMBL" id="CAMKVN010012468">
    <property type="protein sequence ID" value="CAI2195462.1"/>
    <property type="molecule type" value="Genomic_DNA"/>
</dbReference>
<keyword evidence="2" id="KW-1185">Reference proteome</keyword>
<feature type="non-terminal residue" evidence="1">
    <location>
        <position position="87"/>
    </location>
</feature>
<organism evidence="1 2">
    <name type="scientific">Funneliformis geosporum</name>
    <dbReference type="NCBI Taxonomy" id="1117311"/>
    <lineage>
        <taxon>Eukaryota</taxon>
        <taxon>Fungi</taxon>
        <taxon>Fungi incertae sedis</taxon>
        <taxon>Mucoromycota</taxon>
        <taxon>Glomeromycotina</taxon>
        <taxon>Glomeromycetes</taxon>
        <taxon>Glomerales</taxon>
        <taxon>Glomeraceae</taxon>
        <taxon>Funneliformis</taxon>
    </lineage>
</organism>
<gene>
    <name evidence="1" type="ORF">FWILDA_LOCUS17088</name>
</gene>
<evidence type="ECO:0000313" key="2">
    <source>
        <dbReference type="Proteomes" id="UP001153678"/>
    </source>
</evidence>
<dbReference type="Proteomes" id="UP001153678">
    <property type="component" value="Unassembled WGS sequence"/>
</dbReference>
<proteinExistence type="predicted"/>
<name>A0A9W4WYC3_9GLOM</name>
<accession>A0A9W4WYC3</accession>
<feature type="non-terminal residue" evidence="1">
    <location>
        <position position="1"/>
    </location>
</feature>
<dbReference type="AlphaFoldDB" id="A0A9W4WYC3"/>
<protein>
    <submittedName>
        <fullName evidence="1">17024_t:CDS:1</fullName>
    </submittedName>
</protein>
<comment type="caution">
    <text evidence="1">The sequence shown here is derived from an EMBL/GenBank/DDBJ whole genome shotgun (WGS) entry which is preliminary data.</text>
</comment>
<reference evidence="1" key="1">
    <citation type="submission" date="2022-08" db="EMBL/GenBank/DDBJ databases">
        <authorList>
            <person name="Kallberg Y."/>
            <person name="Tangrot J."/>
            <person name="Rosling A."/>
        </authorList>
    </citation>
    <scope>NUCLEOTIDE SEQUENCE</scope>
    <source>
        <strain evidence="1">Wild A</strain>
    </source>
</reference>